<keyword evidence="3" id="KW-0274">FAD</keyword>
<dbReference type="InterPro" id="IPR002938">
    <property type="entry name" value="FAD-bd"/>
</dbReference>
<proteinExistence type="predicted"/>
<dbReference type="SUPFAM" id="SSF51905">
    <property type="entry name" value="FAD/NAD(P)-binding domain"/>
    <property type="match status" value="1"/>
</dbReference>
<reference evidence="6 7" key="1">
    <citation type="journal article" date="2019" name="Emerg. Microbes Infect.">
        <title>Comprehensive subspecies identification of 175 nontuberculous mycobacteria species based on 7547 genomic profiles.</title>
        <authorList>
            <person name="Matsumoto Y."/>
            <person name="Kinjo T."/>
            <person name="Motooka D."/>
            <person name="Nabeya D."/>
            <person name="Jung N."/>
            <person name="Uechi K."/>
            <person name="Horii T."/>
            <person name="Iida T."/>
            <person name="Fujita J."/>
            <person name="Nakamura S."/>
        </authorList>
    </citation>
    <scope>NUCLEOTIDE SEQUENCE [LARGE SCALE GENOMIC DNA]</scope>
    <source>
        <strain evidence="6 7">JCM 6376</strain>
    </source>
</reference>
<evidence type="ECO:0000313" key="7">
    <source>
        <dbReference type="Proteomes" id="UP000467327"/>
    </source>
</evidence>
<evidence type="ECO:0000313" key="6">
    <source>
        <dbReference type="EMBL" id="BBX06382.1"/>
    </source>
</evidence>
<keyword evidence="7" id="KW-1185">Reference proteome</keyword>
<dbReference type="Gene3D" id="3.50.50.60">
    <property type="entry name" value="FAD/NAD(P)-binding domain"/>
    <property type="match status" value="2"/>
</dbReference>
<feature type="domain" description="FAD-binding" evidence="5">
    <location>
        <begin position="6"/>
        <end position="355"/>
    </location>
</feature>
<dbReference type="AlphaFoldDB" id="A0AAD1HJB3"/>
<comment type="cofactor">
    <cofactor evidence="1">
        <name>FAD</name>
        <dbReference type="ChEBI" id="CHEBI:57692"/>
    </cofactor>
</comment>
<dbReference type="Gene3D" id="3.30.70.2450">
    <property type="match status" value="1"/>
</dbReference>
<evidence type="ECO:0000256" key="2">
    <source>
        <dbReference type="ARBA" id="ARBA00022630"/>
    </source>
</evidence>
<dbReference type="GO" id="GO:0071949">
    <property type="term" value="F:FAD binding"/>
    <property type="evidence" value="ECO:0007669"/>
    <property type="project" value="InterPro"/>
</dbReference>
<accession>A0AAD1HJB3</accession>
<dbReference type="InterPro" id="IPR036188">
    <property type="entry name" value="FAD/NAD-bd_sf"/>
</dbReference>
<dbReference type="KEGG" id="maic:MAIC_11850"/>
<dbReference type="Pfam" id="PF21274">
    <property type="entry name" value="Rng_hyd_C"/>
    <property type="match status" value="1"/>
</dbReference>
<dbReference type="GO" id="GO:0016709">
    <property type="term" value="F:oxidoreductase activity, acting on paired donors, with incorporation or reduction of molecular oxygen, NAD(P)H as one donor, and incorporation of one atom of oxygen"/>
    <property type="evidence" value="ECO:0007669"/>
    <property type="project" value="UniProtKB-ARBA"/>
</dbReference>
<dbReference type="Proteomes" id="UP000467327">
    <property type="component" value="Chromosome"/>
</dbReference>
<organism evidence="6 7">
    <name type="scientific">Mycolicibacterium aichiense</name>
    <dbReference type="NCBI Taxonomy" id="1799"/>
    <lineage>
        <taxon>Bacteria</taxon>
        <taxon>Bacillati</taxon>
        <taxon>Actinomycetota</taxon>
        <taxon>Actinomycetes</taxon>
        <taxon>Mycobacteriales</taxon>
        <taxon>Mycobacteriaceae</taxon>
        <taxon>Mycolicibacterium</taxon>
    </lineage>
</organism>
<gene>
    <name evidence="6" type="ORF">MAIC_11850</name>
</gene>
<evidence type="ECO:0000256" key="3">
    <source>
        <dbReference type="ARBA" id="ARBA00022827"/>
    </source>
</evidence>
<dbReference type="InterPro" id="IPR050641">
    <property type="entry name" value="RIFMO-like"/>
</dbReference>
<dbReference type="Gene3D" id="3.40.30.120">
    <property type="match status" value="1"/>
</dbReference>
<keyword evidence="2" id="KW-0285">Flavoprotein</keyword>
<dbReference type="PANTHER" id="PTHR43004">
    <property type="entry name" value="TRK SYSTEM POTASSIUM UPTAKE PROTEIN"/>
    <property type="match status" value="1"/>
</dbReference>
<name>A0AAD1HJB3_9MYCO</name>
<feature type="region of interest" description="Disordered" evidence="4">
    <location>
        <begin position="262"/>
        <end position="283"/>
    </location>
</feature>
<protein>
    <submittedName>
        <fullName evidence="6">FAD-dependent oxidoreductase</fullName>
    </submittedName>
</protein>
<dbReference type="PANTHER" id="PTHR43004:SF19">
    <property type="entry name" value="BINDING MONOOXYGENASE, PUTATIVE (JCVI)-RELATED"/>
    <property type="match status" value="1"/>
</dbReference>
<dbReference type="PRINTS" id="PR00420">
    <property type="entry name" value="RNGMNOXGNASE"/>
</dbReference>
<dbReference type="EMBL" id="AP022561">
    <property type="protein sequence ID" value="BBX06382.1"/>
    <property type="molecule type" value="Genomic_DNA"/>
</dbReference>
<sequence length="504" mass="53641">MTENHEVVISGAGPNGLMLACELALAGITPVVLDALPAASDEPKANGLVGQVVRMLDMRGLYSAFTGEDRPQALPGWMFSGMQLAYPDQSTSPMYAMTMPQPRLVRLLEQRARDLGVDLRWGHELTSLQRGEDGVALSVATPDGVYSLTAGYLVGADGGRSLVRKSVGIDFPGTTSETVARLAQVEVPDELRAPDGGLNIPGVGHIAFGHNRFDRGMVLAGSLQPGVLLVGTREEGRADEDGPLTLAELRASLQRILGVDVPLEEPRGPGPHAKRRIDGQNTRQAEHYRAGRVLLLGDAAHVHSAMGGPGLNLGLQDAVNLGWKLAAAVNGWAPSGLLDSYETERHPVGRRVMMHSMAQSALMASGPEVAELRALFTELIAIPEVTQHLGRLLAGADVRYDVGDDHPLSGYLVPDLTLDDGRPVAGLLHDARPVLLDMCGGAAAAQAGDWADRVDIVQGHLTEGPTALLIRPDGYVAWAADDFGPVDAQNLRIALSRWFGHREN</sequence>
<evidence type="ECO:0000256" key="1">
    <source>
        <dbReference type="ARBA" id="ARBA00001974"/>
    </source>
</evidence>
<dbReference type="Pfam" id="PF01494">
    <property type="entry name" value="FAD_binding_3"/>
    <property type="match status" value="1"/>
</dbReference>
<evidence type="ECO:0000259" key="5">
    <source>
        <dbReference type="Pfam" id="PF01494"/>
    </source>
</evidence>
<evidence type="ECO:0000256" key="4">
    <source>
        <dbReference type="SAM" id="MobiDB-lite"/>
    </source>
</evidence>
<dbReference type="RefSeq" id="WP_115316797.1">
    <property type="nucleotide sequence ID" value="NZ_AP022561.1"/>
</dbReference>